<protein>
    <submittedName>
        <fullName evidence="2">Uncharacterized protein</fullName>
    </submittedName>
</protein>
<reference evidence="2" key="1">
    <citation type="submission" date="2016-11" db="EMBL/GenBank/DDBJ databases">
        <title>The genome sequence of Colletotrichum cuscutae.</title>
        <authorList>
            <person name="Baroncelli R."/>
        </authorList>
    </citation>
    <scope>NUCLEOTIDE SEQUENCE</scope>
    <source>
        <strain evidence="2">IMI 304802</strain>
    </source>
</reference>
<keyword evidence="3" id="KW-1185">Reference proteome</keyword>
<accession>A0AAI9TYX1</accession>
<sequence length="92" mass="10358">MDMTHAFRPPSGLLHPLSLLSFVPLFFGSLYHAGGQNLTRSTIDSFFFFICTPFDRMFVMPASSIAPKGASGISPGHWHHYPQYNPAKSREW</sequence>
<gene>
    <name evidence="2" type="ORF">CCUS01_11680</name>
</gene>
<proteinExistence type="predicted"/>
<dbReference type="Proteomes" id="UP001239213">
    <property type="component" value="Unassembled WGS sequence"/>
</dbReference>
<keyword evidence="1" id="KW-1133">Transmembrane helix</keyword>
<name>A0AAI9TYX1_9PEZI</name>
<organism evidence="2 3">
    <name type="scientific">Colletotrichum cuscutae</name>
    <dbReference type="NCBI Taxonomy" id="1209917"/>
    <lineage>
        <taxon>Eukaryota</taxon>
        <taxon>Fungi</taxon>
        <taxon>Dikarya</taxon>
        <taxon>Ascomycota</taxon>
        <taxon>Pezizomycotina</taxon>
        <taxon>Sordariomycetes</taxon>
        <taxon>Hypocreomycetidae</taxon>
        <taxon>Glomerellales</taxon>
        <taxon>Glomerellaceae</taxon>
        <taxon>Colletotrichum</taxon>
        <taxon>Colletotrichum acutatum species complex</taxon>
    </lineage>
</organism>
<evidence type="ECO:0000313" key="3">
    <source>
        <dbReference type="Proteomes" id="UP001239213"/>
    </source>
</evidence>
<dbReference type="EMBL" id="MPDP01000308">
    <property type="protein sequence ID" value="KAK1448458.1"/>
    <property type="molecule type" value="Genomic_DNA"/>
</dbReference>
<evidence type="ECO:0000256" key="1">
    <source>
        <dbReference type="SAM" id="Phobius"/>
    </source>
</evidence>
<feature type="transmembrane region" description="Helical" evidence="1">
    <location>
        <begin position="12"/>
        <end position="31"/>
    </location>
</feature>
<keyword evidence="1" id="KW-0472">Membrane</keyword>
<dbReference type="AlphaFoldDB" id="A0AAI9TYX1"/>
<keyword evidence="1" id="KW-0812">Transmembrane</keyword>
<evidence type="ECO:0000313" key="2">
    <source>
        <dbReference type="EMBL" id="KAK1448458.1"/>
    </source>
</evidence>
<comment type="caution">
    <text evidence="2">The sequence shown here is derived from an EMBL/GenBank/DDBJ whole genome shotgun (WGS) entry which is preliminary data.</text>
</comment>